<protein>
    <recommendedName>
        <fullName evidence="4">DUF3899 domain-containing protein</fullName>
    </recommendedName>
</protein>
<keyword evidence="1" id="KW-0472">Membrane</keyword>
<keyword evidence="3" id="KW-1185">Reference proteome</keyword>
<evidence type="ECO:0000313" key="2">
    <source>
        <dbReference type="EMBL" id="KZE64125.1"/>
    </source>
</evidence>
<keyword evidence="1" id="KW-1133">Transmembrane helix</keyword>
<proteinExistence type="predicted"/>
<evidence type="ECO:0000256" key="1">
    <source>
        <dbReference type="SAM" id="Phobius"/>
    </source>
</evidence>
<feature type="transmembrane region" description="Helical" evidence="1">
    <location>
        <begin position="6"/>
        <end position="26"/>
    </location>
</feature>
<dbReference type="Proteomes" id="UP000076567">
    <property type="component" value="Unassembled WGS sequence"/>
</dbReference>
<gene>
    <name evidence="2" type="ORF">AWM68_13545</name>
</gene>
<reference evidence="3" key="1">
    <citation type="submission" date="2016-01" db="EMBL/GenBank/DDBJ databases">
        <title>Draft genome of Chromobacterium sp. F49.</title>
        <authorList>
            <person name="Hong K.W."/>
        </authorList>
    </citation>
    <scope>NUCLEOTIDE SEQUENCE [LARGE SCALE GENOMIC DNA]</scope>
    <source>
        <strain evidence="3">P7IIIA</strain>
    </source>
</reference>
<organism evidence="2 3">
    <name type="scientific">Fictibacillus phosphorivorans</name>
    <dbReference type="NCBI Taxonomy" id="1221500"/>
    <lineage>
        <taxon>Bacteria</taxon>
        <taxon>Bacillati</taxon>
        <taxon>Bacillota</taxon>
        <taxon>Bacilli</taxon>
        <taxon>Bacillales</taxon>
        <taxon>Fictibacillaceae</taxon>
        <taxon>Fictibacillus</taxon>
    </lineage>
</organism>
<comment type="caution">
    <text evidence="2">The sequence shown here is derived from an EMBL/GenBank/DDBJ whole genome shotgun (WGS) entry which is preliminary data.</text>
</comment>
<name>A0A163PTW6_9BACL</name>
<sequence length="91" mass="10879">MNSLTFGLLFFIPGVAFFLLILFKYTEQEHQKELKKYAWFREDKRKWLWDSDFALFTKIAEKSFIITKIIMLLLSLYMVAAGVLGLCMYFF</sequence>
<feature type="transmembrane region" description="Helical" evidence="1">
    <location>
        <begin position="69"/>
        <end position="90"/>
    </location>
</feature>
<evidence type="ECO:0008006" key="4">
    <source>
        <dbReference type="Google" id="ProtNLM"/>
    </source>
</evidence>
<accession>A0A163PTW6</accession>
<keyword evidence="1" id="KW-0812">Transmembrane</keyword>
<dbReference type="EMBL" id="LRFC01000038">
    <property type="protein sequence ID" value="KZE64125.1"/>
    <property type="molecule type" value="Genomic_DNA"/>
</dbReference>
<dbReference type="OrthoDB" id="9957670at2"/>
<dbReference type="RefSeq" id="WP_066245180.1">
    <property type="nucleotide sequence ID" value="NZ_LRFC01000038.1"/>
</dbReference>
<dbReference type="AlphaFoldDB" id="A0A163PTW6"/>
<evidence type="ECO:0000313" key="3">
    <source>
        <dbReference type="Proteomes" id="UP000076567"/>
    </source>
</evidence>